<dbReference type="GO" id="GO:0006511">
    <property type="term" value="P:ubiquitin-dependent protein catabolic process"/>
    <property type="evidence" value="ECO:0007669"/>
    <property type="project" value="InterPro"/>
</dbReference>
<dbReference type="PANTHER" id="PTHR11932">
    <property type="entry name" value="CULLIN"/>
    <property type="match status" value="1"/>
</dbReference>
<gene>
    <name evidence="5" type="ORF">KGF56_003495</name>
</gene>
<dbReference type="InterPro" id="IPR045093">
    <property type="entry name" value="Cullin"/>
</dbReference>
<dbReference type="Pfam" id="PF26557">
    <property type="entry name" value="Cullin_AB"/>
    <property type="match status" value="1"/>
</dbReference>
<dbReference type="InterPro" id="IPR019559">
    <property type="entry name" value="Cullin_neddylation_domain"/>
</dbReference>
<dbReference type="RefSeq" id="XP_049179424.1">
    <property type="nucleotide sequence ID" value="XM_049324833.1"/>
</dbReference>
<dbReference type="EMBL" id="JAHUZD010000122">
    <property type="protein sequence ID" value="KAI3403677.2"/>
    <property type="molecule type" value="Genomic_DNA"/>
</dbReference>
<dbReference type="InterPro" id="IPR036390">
    <property type="entry name" value="WH_DNA-bd_sf"/>
</dbReference>
<dbReference type="Gene3D" id="3.30.230.130">
    <property type="entry name" value="Cullin, Chain C, Domain 2"/>
    <property type="match status" value="1"/>
</dbReference>
<dbReference type="Gene3D" id="1.10.10.10">
    <property type="entry name" value="Winged helix-like DNA-binding domain superfamily/Winged helix DNA-binding domain"/>
    <property type="match status" value="1"/>
</dbReference>
<dbReference type="GO" id="GO:0031625">
    <property type="term" value="F:ubiquitin protein ligase binding"/>
    <property type="evidence" value="ECO:0007669"/>
    <property type="project" value="InterPro"/>
</dbReference>
<name>A0AAI9SVF4_9ASCO</name>
<organism evidence="5 6">
    <name type="scientific">Candida oxycetoniae</name>
    <dbReference type="NCBI Taxonomy" id="497107"/>
    <lineage>
        <taxon>Eukaryota</taxon>
        <taxon>Fungi</taxon>
        <taxon>Dikarya</taxon>
        <taxon>Ascomycota</taxon>
        <taxon>Saccharomycotina</taxon>
        <taxon>Pichiomycetes</taxon>
        <taxon>Debaryomycetaceae</taxon>
        <taxon>Candida/Lodderomyces clade</taxon>
        <taxon>Candida</taxon>
    </lineage>
</organism>
<feature type="domain" description="Cullin family profile" evidence="4">
    <location>
        <begin position="478"/>
        <end position="711"/>
    </location>
</feature>
<evidence type="ECO:0000256" key="1">
    <source>
        <dbReference type="ARBA" id="ARBA00006019"/>
    </source>
</evidence>
<evidence type="ECO:0000256" key="2">
    <source>
        <dbReference type="PROSITE-ProRule" id="PRU00330"/>
    </source>
</evidence>
<dbReference type="Pfam" id="PF00888">
    <property type="entry name" value="Cullin"/>
    <property type="match status" value="1"/>
</dbReference>
<dbReference type="InterPro" id="IPR059120">
    <property type="entry name" value="Cullin-like_AB"/>
</dbReference>
<dbReference type="AlphaFoldDB" id="A0AAI9SVF4"/>
<dbReference type="Pfam" id="PF10557">
    <property type="entry name" value="Cullin_Nedd8"/>
    <property type="match status" value="1"/>
</dbReference>
<dbReference type="SUPFAM" id="SSF75632">
    <property type="entry name" value="Cullin homology domain"/>
    <property type="match status" value="1"/>
</dbReference>
<keyword evidence="6" id="KW-1185">Reference proteome</keyword>
<dbReference type="InterPro" id="IPR016158">
    <property type="entry name" value="Cullin_homology"/>
</dbReference>
<comment type="caution">
    <text evidence="5">The sequence shown here is derived from an EMBL/GenBank/DDBJ whole genome shotgun (WGS) entry which is preliminary data.</text>
</comment>
<comment type="similarity">
    <text evidence="1 2 3">Belongs to the cullin family.</text>
</comment>
<evidence type="ECO:0000256" key="3">
    <source>
        <dbReference type="RuleBase" id="RU003829"/>
    </source>
</evidence>
<dbReference type="GeneID" id="73381110"/>
<dbReference type="SMART" id="SM00884">
    <property type="entry name" value="Cullin_Nedd8"/>
    <property type="match status" value="1"/>
</dbReference>
<reference evidence="5" key="1">
    <citation type="journal article" date="2022" name="DNA Res.">
        <title>Genome analysis of five recently described species of the CUG-Ser clade uncovers Candida theae as a new hybrid lineage with pathogenic potential in the Candida parapsilosis species complex.</title>
        <authorList>
            <person name="Mixao V."/>
            <person name="Del Olmo V."/>
            <person name="Hegedusova E."/>
            <person name="Saus E."/>
            <person name="Pryszcz L."/>
            <person name="Cillingova A."/>
            <person name="Nosek J."/>
            <person name="Gabaldon T."/>
        </authorList>
    </citation>
    <scope>NUCLEOTIDE SEQUENCE</scope>
    <source>
        <strain evidence="5">CBS 10844</strain>
    </source>
</reference>
<dbReference type="SMART" id="SM00182">
    <property type="entry name" value="CULLIN"/>
    <property type="match status" value="1"/>
</dbReference>
<dbReference type="SUPFAM" id="SSF46785">
    <property type="entry name" value="Winged helix' DNA-binding domain"/>
    <property type="match status" value="1"/>
</dbReference>
<evidence type="ECO:0000313" key="6">
    <source>
        <dbReference type="Proteomes" id="UP001202479"/>
    </source>
</evidence>
<dbReference type="PROSITE" id="PS50069">
    <property type="entry name" value="CULLIN_2"/>
    <property type="match status" value="1"/>
</dbReference>
<protein>
    <recommendedName>
        <fullName evidence="4">Cullin family profile domain-containing protein</fullName>
    </recommendedName>
</protein>
<dbReference type="InterPro" id="IPR036388">
    <property type="entry name" value="WH-like_DNA-bd_sf"/>
</dbReference>
<dbReference type="Proteomes" id="UP001202479">
    <property type="component" value="Unassembled WGS sequence"/>
</dbReference>
<evidence type="ECO:0000259" key="4">
    <source>
        <dbReference type="PROSITE" id="PS50069"/>
    </source>
</evidence>
<dbReference type="InterPro" id="IPR036317">
    <property type="entry name" value="Cullin_homology_sf"/>
</dbReference>
<dbReference type="InterPro" id="IPR016159">
    <property type="entry name" value="Cullin_repeat-like_dom_sf"/>
</dbReference>
<sequence length="844" mass="96714">MPKAIAQVLDLGSVSGTPPGERTFSHLVTSSSSLEKKNSRGQYKNNGTELMKRKRPLESGEIGGGVDVCTTERVERLLRETKSILYTVMDRIIEGRSLGYSTAHIHRLVENVCRYKHAEMRELADVIFEKLEQYLKGIINETLLGGESKDLFKMNNSSNEMVVKRATNVLKSWNLWYNAFSKMSKVFSFIDGKYLLSHYSKKQLVEFGYSSFAKRFFFDIYCNVHMPLVSIYYLDMDKQGSEQDKKRLKQLYQDITTIMTDLEPFMEAQSENQEVELCDFSEVVLESIISANDALKSKDDSSRGVSVQKLFKIMDDECRFYAACHKSDDFVKSLLRDMKFRMLFQDFQSVVTPSFADLLESPREMQLLWKYCLEVKETHGLDAVAFLLFEWKNYCVSVLTDSFKKYCAGGGGDGGGSSNSSSSLVSTDEYPSIIFYAQRVFATLDHQREQNLNGNDQFKSKLKSALEEVVNSEEYNLYTIQQLCKFCDTYFKSMFKAYPRIACSVSFHEIKSHVILFFKALKNKQDFLSAYKKEVSRRLLLGRSVRIEEEHQLAKELVGLALETETASGLLAMFGDLETSKSIKEGFNESGGIEFTPLVLEKQVWLDIPNEKHDHIKMPKELQDLLNRFELHYQEKDSKYKNREIDWSNYKLHQLTIAGQFSKGEVLISANLLQATILVLFTEKPTYSLSQLERETGMDLKLLQSVLNTMNQGKTKILDQIGNTVHYNSDFRALSSSKVKLPPIKESAKIGSFSLDAKDNIHNIIEKEVNQIVDHNRSEEYEGVIVKIMKAQKSLTVTDLLNRSMVILEKRRPVTIIALKACLETLIDREYIKRNGTEIVEYIP</sequence>
<proteinExistence type="inferred from homology"/>
<dbReference type="InterPro" id="IPR001373">
    <property type="entry name" value="Cullin_N"/>
</dbReference>
<evidence type="ECO:0000313" key="5">
    <source>
        <dbReference type="EMBL" id="KAI3403677.2"/>
    </source>
</evidence>
<dbReference type="Gene3D" id="1.20.1310.10">
    <property type="entry name" value="Cullin Repeats"/>
    <property type="match status" value="2"/>
</dbReference>
<accession>A0AAI9SVF4</accession>
<dbReference type="SUPFAM" id="SSF74788">
    <property type="entry name" value="Cullin repeat-like"/>
    <property type="match status" value="1"/>
</dbReference>